<evidence type="ECO:0000313" key="2">
    <source>
        <dbReference type="Proteomes" id="UP000887013"/>
    </source>
</evidence>
<accession>A0A8X6IJV5</accession>
<dbReference type="Proteomes" id="UP000887013">
    <property type="component" value="Unassembled WGS sequence"/>
</dbReference>
<protein>
    <submittedName>
        <fullName evidence="1">Uncharacterized protein</fullName>
    </submittedName>
</protein>
<reference evidence="1" key="1">
    <citation type="submission" date="2020-08" db="EMBL/GenBank/DDBJ databases">
        <title>Multicomponent nature underlies the extraordinary mechanical properties of spider dragline silk.</title>
        <authorList>
            <person name="Kono N."/>
            <person name="Nakamura H."/>
            <person name="Mori M."/>
            <person name="Yoshida Y."/>
            <person name="Ohtoshi R."/>
            <person name="Malay A.D."/>
            <person name="Moran D.A.P."/>
            <person name="Tomita M."/>
            <person name="Numata K."/>
            <person name="Arakawa K."/>
        </authorList>
    </citation>
    <scope>NUCLEOTIDE SEQUENCE</scope>
</reference>
<proteinExistence type="predicted"/>
<name>A0A8X6IJV5_NEPPI</name>
<gene>
    <name evidence="1" type="ORF">NPIL_240221</name>
</gene>
<organism evidence="1 2">
    <name type="scientific">Nephila pilipes</name>
    <name type="common">Giant wood spider</name>
    <name type="synonym">Nephila maculata</name>
    <dbReference type="NCBI Taxonomy" id="299642"/>
    <lineage>
        <taxon>Eukaryota</taxon>
        <taxon>Metazoa</taxon>
        <taxon>Ecdysozoa</taxon>
        <taxon>Arthropoda</taxon>
        <taxon>Chelicerata</taxon>
        <taxon>Arachnida</taxon>
        <taxon>Araneae</taxon>
        <taxon>Araneomorphae</taxon>
        <taxon>Entelegynae</taxon>
        <taxon>Araneoidea</taxon>
        <taxon>Nephilidae</taxon>
        <taxon>Nephila</taxon>
    </lineage>
</organism>
<evidence type="ECO:0000313" key="1">
    <source>
        <dbReference type="EMBL" id="GFS49001.1"/>
    </source>
</evidence>
<dbReference type="AlphaFoldDB" id="A0A8X6IJV5"/>
<comment type="caution">
    <text evidence="1">The sequence shown here is derived from an EMBL/GenBank/DDBJ whole genome shotgun (WGS) entry which is preliminary data.</text>
</comment>
<sequence>MISCFLKTRCVVLIEKKKRCEDLLQIDKFNEALLIDSRIFPIIALNGLEDLKHFEGECLAHGMNLKCNERKVPYFYQMSVHLRVQKIIDHSISVGVHYFIFINH</sequence>
<keyword evidence="2" id="KW-1185">Reference proteome</keyword>
<dbReference type="EMBL" id="BMAW01091307">
    <property type="protein sequence ID" value="GFS49001.1"/>
    <property type="molecule type" value="Genomic_DNA"/>
</dbReference>